<dbReference type="OrthoDB" id="642536at2759"/>
<comment type="caution">
    <text evidence="2">The sequence shown here is derived from an EMBL/GenBank/DDBJ whole genome shotgun (WGS) entry which is preliminary data.</text>
</comment>
<dbReference type="InterPro" id="IPR050942">
    <property type="entry name" value="F-box_BR-signaling"/>
</dbReference>
<evidence type="ECO:0000313" key="3">
    <source>
        <dbReference type="Proteomes" id="UP000541444"/>
    </source>
</evidence>
<evidence type="ECO:0000313" key="2">
    <source>
        <dbReference type="EMBL" id="KAF6162124.1"/>
    </source>
</evidence>
<dbReference type="PANTHER" id="PTHR44259">
    <property type="entry name" value="OS07G0183000 PROTEIN-RELATED"/>
    <property type="match status" value="1"/>
</dbReference>
<sequence length="257" mass="29326">MITITSPKSSSKEGRNVASFDSLMPRFSTWNCLRLIRESSWRPSEKGFVSYTLSQKPKSSSPHQPLLSINFILDFTHPKDICRTFIHKAVLSSTPFSSNPANDHLCVVMAIYGEKSGLALARPGDNTWVEVETPIKLFVDIVYYKDQFYAVNDCGLVVVCDISGNPSAPDYLPRATMTRVFFDRCYLVESSGNLLLILRQIIRKEWSRGISNIPLCRTHRFQIFQMDISSSPKCWVEISNLGDHAYFQVRILLYFYS</sequence>
<protein>
    <recommendedName>
        <fullName evidence="1">KIB1-4 beta-propeller domain-containing protein</fullName>
    </recommendedName>
</protein>
<accession>A0A7J7N4X4</accession>
<gene>
    <name evidence="2" type="ORF">GIB67_008253</name>
</gene>
<keyword evidence="3" id="KW-1185">Reference proteome</keyword>
<feature type="domain" description="KIB1-4 beta-propeller" evidence="1">
    <location>
        <begin position="70"/>
        <end position="247"/>
    </location>
</feature>
<dbReference type="PANTHER" id="PTHR44259:SF114">
    <property type="entry name" value="OS06G0707300 PROTEIN"/>
    <property type="match status" value="1"/>
</dbReference>
<dbReference type="AlphaFoldDB" id="A0A7J7N4X4"/>
<organism evidence="2 3">
    <name type="scientific">Kingdonia uniflora</name>
    <dbReference type="NCBI Taxonomy" id="39325"/>
    <lineage>
        <taxon>Eukaryota</taxon>
        <taxon>Viridiplantae</taxon>
        <taxon>Streptophyta</taxon>
        <taxon>Embryophyta</taxon>
        <taxon>Tracheophyta</taxon>
        <taxon>Spermatophyta</taxon>
        <taxon>Magnoliopsida</taxon>
        <taxon>Ranunculales</taxon>
        <taxon>Circaeasteraceae</taxon>
        <taxon>Kingdonia</taxon>
    </lineage>
</organism>
<dbReference type="Pfam" id="PF03478">
    <property type="entry name" value="Beta-prop_KIB1-4"/>
    <property type="match status" value="1"/>
</dbReference>
<dbReference type="Proteomes" id="UP000541444">
    <property type="component" value="Unassembled WGS sequence"/>
</dbReference>
<reference evidence="2 3" key="1">
    <citation type="journal article" date="2020" name="IScience">
        <title>Genome Sequencing of the Endangered Kingdonia uniflora (Circaeasteraceae, Ranunculales) Reveals Potential Mechanisms of Evolutionary Specialization.</title>
        <authorList>
            <person name="Sun Y."/>
            <person name="Deng T."/>
            <person name="Zhang A."/>
            <person name="Moore M.J."/>
            <person name="Landis J.B."/>
            <person name="Lin N."/>
            <person name="Zhang H."/>
            <person name="Zhang X."/>
            <person name="Huang J."/>
            <person name="Zhang X."/>
            <person name="Sun H."/>
            <person name="Wang H."/>
        </authorList>
    </citation>
    <scope>NUCLEOTIDE SEQUENCE [LARGE SCALE GENOMIC DNA]</scope>
    <source>
        <strain evidence="2">TB1705</strain>
        <tissue evidence="2">Leaf</tissue>
    </source>
</reference>
<name>A0A7J7N4X4_9MAGN</name>
<proteinExistence type="predicted"/>
<dbReference type="InterPro" id="IPR005174">
    <property type="entry name" value="KIB1-4_b-propeller"/>
</dbReference>
<evidence type="ECO:0000259" key="1">
    <source>
        <dbReference type="Pfam" id="PF03478"/>
    </source>
</evidence>
<dbReference type="EMBL" id="JACGCM010001055">
    <property type="protein sequence ID" value="KAF6162124.1"/>
    <property type="molecule type" value="Genomic_DNA"/>
</dbReference>